<dbReference type="PRINTS" id="PR00018">
    <property type="entry name" value="KRINGLE"/>
</dbReference>
<feature type="domain" description="Kringle" evidence="6">
    <location>
        <begin position="400"/>
        <end position="482"/>
    </location>
</feature>
<dbReference type="CDD" id="cd00108">
    <property type="entry name" value="KR"/>
    <property type="match status" value="1"/>
</dbReference>
<dbReference type="InterPro" id="IPR038178">
    <property type="entry name" value="Kringle_sf"/>
</dbReference>
<dbReference type="OrthoDB" id="9893972at2759"/>
<dbReference type="PROSITE" id="PS50923">
    <property type="entry name" value="SUSHI"/>
    <property type="match status" value="1"/>
</dbReference>
<dbReference type="GO" id="GO:0004175">
    <property type="term" value="F:endopeptidase activity"/>
    <property type="evidence" value="ECO:0007669"/>
    <property type="project" value="TreeGrafter"/>
</dbReference>
<dbReference type="InterPro" id="IPR050759">
    <property type="entry name" value="Serine_protease_kringle"/>
</dbReference>
<evidence type="ECO:0000313" key="8">
    <source>
        <dbReference type="EMBL" id="CAH1244958.1"/>
    </source>
</evidence>
<evidence type="ECO:0000256" key="3">
    <source>
        <dbReference type="ARBA" id="ARBA00023157"/>
    </source>
</evidence>
<comment type="caution">
    <text evidence="4">Lacks conserved residue(s) required for the propagation of feature annotation.</text>
</comment>
<dbReference type="PANTHER" id="PTHR24261">
    <property type="entry name" value="PLASMINOGEN-RELATED"/>
    <property type="match status" value="1"/>
</dbReference>
<dbReference type="SMART" id="SM00130">
    <property type="entry name" value="KR"/>
    <property type="match status" value="2"/>
</dbReference>
<dbReference type="InterPro" id="IPR013806">
    <property type="entry name" value="Kringle-like"/>
</dbReference>
<evidence type="ECO:0000313" key="9">
    <source>
        <dbReference type="Proteomes" id="UP000838412"/>
    </source>
</evidence>
<protein>
    <submittedName>
        <fullName evidence="8">HABP2 protein</fullName>
    </submittedName>
</protein>
<evidence type="ECO:0000256" key="2">
    <source>
        <dbReference type="ARBA" id="ARBA00022729"/>
    </source>
</evidence>
<keyword evidence="2" id="KW-0732">Signal</keyword>
<dbReference type="Gene3D" id="2.40.20.10">
    <property type="entry name" value="Plasminogen Kringle 4"/>
    <property type="match status" value="2"/>
</dbReference>
<dbReference type="InterPro" id="IPR000001">
    <property type="entry name" value="Kringle"/>
</dbReference>
<feature type="domain" description="Sushi" evidence="7">
    <location>
        <begin position="212"/>
        <end position="271"/>
    </location>
</feature>
<evidence type="ECO:0000256" key="5">
    <source>
        <dbReference type="PROSITE-ProRule" id="PRU00302"/>
    </source>
</evidence>
<keyword evidence="1 4" id="KW-0420">Kringle</keyword>
<feature type="domain" description="Kringle" evidence="6">
    <location>
        <begin position="93"/>
        <end position="176"/>
    </location>
</feature>
<dbReference type="PROSITE" id="PS50070">
    <property type="entry name" value="KRINGLE_2"/>
    <property type="match status" value="2"/>
</dbReference>
<dbReference type="InterPro" id="IPR000436">
    <property type="entry name" value="Sushi_SCR_CCP_dom"/>
</dbReference>
<dbReference type="PANTHER" id="PTHR24261:SF7">
    <property type="entry name" value="KRINGLE DOMAIN-CONTAINING PROTEIN"/>
    <property type="match status" value="1"/>
</dbReference>
<keyword evidence="9" id="KW-1185">Reference proteome</keyword>
<dbReference type="EMBL" id="OV696699">
    <property type="protein sequence ID" value="CAH1244958.1"/>
    <property type="molecule type" value="Genomic_DNA"/>
</dbReference>
<evidence type="ECO:0000259" key="7">
    <source>
        <dbReference type="PROSITE" id="PS50923"/>
    </source>
</evidence>
<dbReference type="FunFam" id="2.40.20.10:FF:000001">
    <property type="entry name" value="Urokinase-type plasminogen activator"/>
    <property type="match status" value="1"/>
</dbReference>
<evidence type="ECO:0000256" key="4">
    <source>
        <dbReference type="PROSITE-ProRule" id="PRU00121"/>
    </source>
</evidence>
<name>A0A8J9Z0E2_BRALA</name>
<dbReference type="InterPro" id="IPR018056">
    <property type="entry name" value="Kringle_CS"/>
</dbReference>
<keyword evidence="3" id="KW-1015">Disulfide bond</keyword>
<dbReference type="PROSITE" id="PS00021">
    <property type="entry name" value="KRINGLE_1"/>
    <property type="match status" value="1"/>
</dbReference>
<dbReference type="GO" id="GO:0005102">
    <property type="term" value="F:signaling receptor binding"/>
    <property type="evidence" value="ECO:0007669"/>
    <property type="project" value="TreeGrafter"/>
</dbReference>
<dbReference type="SUPFAM" id="SSF57440">
    <property type="entry name" value="Kringle-like"/>
    <property type="match status" value="2"/>
</dbReference>
<proteinExistence type="predicted"/>
<sequence length="483" mass="50917">MGESENSLVPAFSSDCFLTRSQSCLVGGCVNARVSDNPRRIFGYQLLKREIPATMGLYVTSLVLVVFVAVQLEGIRGLEFKSIRASMKLNDVDCYTGSGENYRGTVGVTETNEPCLAWNSNDIVKFRAISTNSVAAGKYNVGNHNFCRNPIPGTVSRPWCYVASRNDWAFCPVSKCTGIDCSNNCTPHPQSVSASASGITGGGQSQRVSPVVTCPAITAPPTAVTGCAKSKVFPVGHKCWVLCPTGQKIMTTACQSTGKWSVDLSKMTCSANAASQTGGGSTGGSGSTGGIGPLDKVCPALNVPTGGFSNCKGPQRIGATCGVGCLGAVTIGVEYIKTTCMSDMKWTKPTEFTATKTKLGCAGAPVIPPNALHVPGGTTGGTTGGGQGGTSTACYKVSDKGKSYRGTQAKTAKDASGNQYDCLKWDAPELKYYFYNIANFPNNKDGIGKHNYCRNPAPELEPWCYYKYQNKVQFMACGVPKCP</sequence>
<organism evidence="8 9">
    <name type="scientific">Branchiostoma lanceolatum</name>
    <name type="common">Common lancelet</name>
    <name type="synonym">Amphioxus lanceolatum</name>
    <dbReference type="NCBI Taxonomy" id="7740"/>
    <lineage>
        <taxon>Eukaryota</taxon>
        <taxon>Metazoa</taxon>
        <taxon>Chordata</taxon>
        <taxon>Cephalochordata</taxon>
        <taxon>Leptocardii</taxon>
        <taxon>Amphioxiformes</taxon>
        <taxon>Branchiostomatidae</taxon>
        <taxon>Branchiostoma</taxon>
    </lineage>
</organism>
<reference evidence="8" key="1">
    <citation type="submission" date="2022-01" db="EMBL/GenBank/DDBJ databases">
        <authorList>
            <person name="Braso-Vives M."/>
        </authorList>
    </citation>
    <scope>NUCLEOTIDE SEQUENCE</scope>
</reference>
<dbReference type="Pfam" id="PF00051">
    <property type="entry name" value="Kringle"/>
    <property type="match status" value="2"/>
</dbReference>
<evidence type="ECO:0000259" key="6">
    <source>
        <dbReference type="PROSITE" id="PS50070"/>
    </source>
</evidence>
<gene>
    <name evidence="8" type="primary">HABP2</name>
    <name evidence="8" type="ORF">BLAG_LOCUS7454</name>
</gene>
<dbReference type="GO" id="GO:0005615">
    <property type="term" value="C:extracellular space"/>
    <property type="evidence" value="ECO:0007669"/>
    <property type="project" value="TreeGrafter"/>
</dbReference>
<dbReference type="AlphaFoldDB" id="A0A8J9Z0E2"/>
<dbReference type="Proteomes" id="UP000838412">
    <property type="component" value="Chromosome 14"/>
</dbReference>
<keyword evidence="5" id="KW-0768">Sushi</keyword>
<evidence type="ECO:0000256" key="1">
    <source>
        <dbReference type="ARBA" id="ARBA00022572"/>
    </source>
</evidence>
<accession>A0A8J9Z0E2</accession>